<protein>
    <recommendedName>
        <fullName evidence="6">C2H2-type domain-containing protein</fullName>
    </recommendedName>
</protein>
<feature type="domain" description="C2H2-type" evidence="6">
    <location>
        <begin position="223"/>
        <end position="251"/>
    </location>
</feature>
<evidence type="ECO:0000259" key="6">
    <source>
        <dbReference type="PROSITE" id="PS50157"/>
    </source>
</evidence>
<evidence type="ECO:0000256" key="5">
    <source>
        <dbReference type="PROSITE-ProRule" id="PRU00042"/>
    </source>
</evidence>
<organism evidence="7 8">
    <name type="scientific">Dimorphilus gyrociliatus</name>
    <dbReference type="NCBI Taxonomy" id="2664684"/>
    <lineage>
        <taxon>Eukaryota</taxon>
        <taxon>Metazoa</taxon>
        <taxon>Spiralia</taxon>
        <taxon>Lophotrochozoa</taxon>
        <taxon>Annelida</taxon>
        <taxon>Polychaeta</taxon>
        <taxon>Polychaeta incertae sedis</taxon>
        <taxon>Dinophilidae</taxon>
        <taxon>Dimorphilus</taxon>
    </lineage>
</organism>
<evidence type="ECO:0000313" key="8">
    <source>
        <dbReference type="Proteomes" id="UP000549394"/>
    </source>
</evidence>
<dbReference type="GO" id="GO:0005634">
    <property type="term" value="C:nucleus"/>
    <property type="evidence" value="ECO:0007669"/>
    <property type="project" value="TreeGrafter"/>
</dbReference>
<keyword evidence="8" id="KW-1185">Reference proteome</keyword>
<proteinExistence type="predicted"/>
<comment type="caution">
    <text evidence="7">The sequence shown here is derived from an EMBL/GenBank/DDBJ whole genome shotgun (WGS) entry which is preliminary data.</text>
</comment>
<dbReference type="SMART" id="SM00355">
    <property type="entry name" value="ZnF_C2H2"/>
    <property type="match status" value="4"/>
</dbReference>
<dbReference type="SUPFAM" id="SSF57667">
    <property type="entry name" value="beta-beta-alpha zinc fingers"/>
    <property type="match status" value="2"/>
</dbReference>
<sequence>MDFVEASTRTRVQNCISEVIAALSRNMLECEQSIRIEGFLAVTVDEKKVALVNVNESAIGPPKDRVEYISVRNNDTCDTPVVKMVIPEVVLSSSVEKPKRKTKKWRDARFLNNSGSDLQSEELNNEEANGKGQSGRLFTKDREKFYCRPCRKTFRNRVHLKNHEKVCRHYSTSEDDTFNRSIRQRAESSELYYCKICNKTFTDRHSYTRDYYIHANARVSKSIACSICNLTFENMRVLDEHLQYEHKNDDELKDETQYIYTCEKCEEIFKMKEDYDNHLASCESLCSSCGGTSG</sequence>
<keyword evidence="1" id="KW-0479">Metal-binding</keyword>
<dbReference type="PROSITE" id="PS50157">
    <property type="entry name" value="ZINC_FINGER_C2H2_2"/>
    <property type="match status" value="3"/>
</dbReference>
<dbReference type="PROSITE" id="PS00028">
    <property type="entry name" value="ZINC_FINGER_C2H2_1"/>
    <property type="match status" value="2"/>
</dbReference>
<evidence type="ECO:0000256" key="1">
    <source>
        <dbReference type="ARBA" id="ARBA00022723"/>
    </source>
</evidence>
<keyword evidence="4" id="KW-0862">Zinc</keyword>
<evidence type="ECO:0000256" key="4">
    <source>
        <dbReference type="ARBA" id="ARBA00022833"/>
    </source>
</evidence>
<dbReference type="PANTHER" id="PTHR24409">
    <property type="entry name" value="ZINC FINGER PROTEIN 142"/>
    <property type="match status" value="1"/>
</dbReference>
<dbReference type="GO" id="GO:0000981">
    <property type="term" value="F:DNA-binding transcription factor activity, RNA polymerase II-specific"/>
    <property type="evidence" value="ECO:0007669"/>
    <property type="project" value="TreeGrafter"/>
</dbReference>
<dbReference type="InterPro" id="IPR036236">
    <property type="entry name" value="Znf_C2H2_sf"/>
</dbReference>
<dbReference type="GO" id="GO:0000977">
    <property type="term" value="F:RNA polymerase II transcription regulatory region sequence-specific DNA binding"/>
    <property type="evidence" value="ECO:0007669"/>
    <property type="project" value="TreeGrafter"/>
</dbReference>
<dbReference type="OrthoDB" id="6077919at2759"/>
<evidence type="ECO:0000256" key="2">
    <source>
        <dbReference type="ARBA" id="ARBA00022737"/>
    </source>
</evidence>
<dbReference type="EMBL" id="CAJFCJ010000017">
    <property type="protein sequence ID" value="CAD5122481.1"/>
    <property type="molecule type" value="Genomic_DNA"/>
</dbReference>
<accession>A0A7I8W2V0</accession>
<dbReference type="Pfam" id="PF12874">
    <property type="entry name" value="zf-met"/>
    <property type="match status" value="2"/>
</dbReference>
<evidence type="ECO:0000256" key="3">
    <source>
        <dbReference type="ARBA" id="ARBA00022771"/>
    </source>
</evidence>
<name>A0A7I8W2V0_9ANNE</name>
<evidence type="ECO:0000313" key="7">
    <source>
        <dbReference type="EMBL" id="CAD5122481.1"/>
    </source>
</evidence>
<dbReference type="Proteomes" id="UP000549394">
    <property type="component" value="Unassembled WGS sequence"/>
</dbReference>
<feature type="domain" description="C2H2-type" evidence="6">
    <location>
        <begin position="145"/>
        <end position="174"/>
    </location>
</feature>
<dbReference type="AlphaFoldDB" id="A0A7I8W2V0"/>
<dbReference type="PANTHER" id="PTHR24409:SF295">
    <property type="entry name" value="AZ2-RELATED"/>
    <property type="match status" value="1"/>
</dbReference>
<gene>
    <name evidence="7" type="ORF">DGYR_LOCUS10287</name>
</gene>
<dbReference type="Gene3D" id="3.30.160.60">
    <property type="entry name" value="Classic Zinc Finger"/>
    <property type="match status" value="2"/>
</dbReference>
<keyword evidence="2" id="KW-0677">Repeat</keyword>
<feature type="domain" description="C2H2-type" evidence="6">
    <location>
        <begin position="192"/>
        <end position="219"/>
    </location>
</feature>
<dbReference type="InterPro" id="IPR013087">
    <property type="entry name" value="Znf_C2H2_type"/>
</dbReference>
<reference evidence="7 8" key="1">
    <citation type="submission" date="2020-08" db="EMBL/GenBank/DDBJ databases">
        <authorList>
            <person name="Hejnol A."/>
        </authorList>
    </citation>
    <scope>NUCLEOTIDE SEQUENCE [LARGE SCALE GENOMIC DNA]</scope>
</reference>
<keyword evidence="3 5" id="KW-0863">Zinc-finger</keyword>
<dbReference type="GO" id="GO:0008270">
    <property type="term" value="F:zinc ion binding"/>
    <property type="evidence" value="ECO:0007669"/>
    <property type="project" value="UniProtKB-KW"/>
</dbReference>